<dbReference type="KEGG" id="rjg:CCGE525_26080"/>
<dbReference type="Proteomes" id="UP000282195">
    <property type="component" value="Plasmid pRCCGE525c"/>
</dbReference>
<dbReference type="EMBL" id="CP032695">
    <property type="protein sequence ID" value="AYG62279.1"/>
    <property type="molecule type" value="Genomic_DNA"/>
</dbReference>
<protein>
    <submittedName>
        <fullName evidence="1">Uncharacterized protein</fullName>
    </submittedName>
</protein>
<proteinExistence type="predicted"/>
<sequence length="86" mass="9310">MQTKEAPDVSYAHAAKCSPPDNVVALAVCADASLGVQRPFSARIQSVRDDRKFLIASRRVQVLVGGDGELWDPVPDRRGLRHARGG</sequence>
<evidence type="ECO:0000313" key="1">
    <source>
        <dbReference type="EMBL" id="AYG62279.1"/>
    </source>
</evidence>
<keyword evidence="2" id="KW-1185">Reference proteome</keyword>
<keyword evidence="1" id="KW-0614">Plasmid</keyword>
<accession>A0A387FUC8</accession>
<name>A0A387FUC8_9HYPH</name>
<evidence type="ECO:0000313" key="2">
    <source>
        <dbReference type="Proteomes" id="UP000282195"/>
    </source>
</evidence>
<dbReference type="AlphaFoldDB" id="A0A387FUC8"/>
<gene>
    <name evidence="1" type="ORF">CCGE525_26080</name>
</gene>
<reference evidence="1 2" key="1">
    <citation type="submission" date="2018-10" db="EMBL/GenBank/DDBJ databases">
        <title>Rhizobium etli, R. leguminosarum and a new Rhizobium genospecies from Phaseolus dumosus.</title>
        <authorList>
            <person name="Ramirez-Puebla S.T."/>
            <person name="Rogel-Hernandez M.A."/>
            <person name="Guerrero G."/>
            <person name="Ormeno-Orrillo E."/>
            <person name="Martinez-Romero J.C."/>
            <person name="Negrete-Yankelevich S."/>
            <person name="Martinez-Romero E."/>
        </authorList>
    </citation>
    <scope>NUCLEOTIDE SEQUENCE [LARGE SCALE GENOMIC DNA]</scope>
    <source>
        <strain evidence="1 2">CCGE525</strain>
        <plasmid evidence="2">prccge525c</plasmid>
    </source>
</reference>
<geneLocation type="plasmid" evidence="2">
    <name>prccge525c</name>
</geneLocation>
<organism evidence="1 2">
    <name type="scientific">Rhizobium jaguaris</name>
    <dbReference type="NCBI Taxonomy" id="1312183"/>
    <lineage>
        <taxon>Bacteria</taxon>
        <taxon>Pseudomonadati</taxon>
        <taxon>Pseudomonadota</taxon>
        <taxon>Alphaproteobacteria</taxon>
        <taxon>Hyphomicrobiales</taxon>
        <taxon>Rhizobiaceae</taxon>
        <taxon>Rhizobium/Agrobacterium group</taxon>
        <taxon>Rhizobium</taxon>
    </lineage>
</organism>